<dbReference type="RefSeq" id="WP_028498473.1">
    <property type="nucleotide sequence ID" value="NZ_CALFSO010000059.1"/>
</dbReference>
<sequence length="137" mass="15466">MFFMLLAATFLISLVTSVLVSRFFDGAVARILGRIVGDDLTDPWRKYLRFAIVVVGVSGGVRLWELEKYLDGKSVATELTGARWTLEIYRTLIETLQSVAWLLLLFFLCTMIAYVVVRAIESKSASPARREKQDDAQ</sequence>
<keyword evidence="3" id="KW-1185">Reference proteome</keyword>
<accession>A0A2S0P7Y6</accession>
<keyword evidence="1" id="KW-1133">Transmembrane helix</keyword>
<organism evidence="2 3">
    <name type="scientific">Microvirgula aerodenitrificans</name>
    <dbReference type="NCBI Taxonomy" id="57480"/>
    <lineage>
        <taxon>Bacteria</taxon>
        <taxon>Pseudomonadati</taxon>
        <taxon>Pseudomonadota</taxon>
        <taxon>Betaproteobacteria</taxon>
        <taxon>Neisseriales</taxon>
        <taxon>Aquaspirillaceae</taxon>
        <taxon>Microvirgula</taxon>
    </lineage>
</organism>
<evidence type="ECO:0000313" key="2">
    <source>
        <dbReference type="EMBL" id="AVY93498.1"/>
    </source>
</evidence>
<proteinExistence type="predicted"/>
<dbReference type="EMBL" id="CP028519">
    <property type="protein sequence ID" value="AVY93498.1"/>
    <property type="molecule type" value="Genomic_DNA"/>
</dbReference>
<dbReference type="OrthoDB" id="2111593at2"/>
<dbReference type="AlphaFoldDB" id="A0A2S0P7Y6"/>
<dbReference type="STRING" id="1122240.GCA_000620105_01084"/>
<evidence type="ECO:0000256" key="1">
    <source>
        <dbReference type="SAM" id="Phobius"/>
    </source>
</evidence>
<gene>
    <name evidence="2" type="ORF">DAI18_05140</name>
</gene>
<protein>
    <submittedName>
        <fullName evidence="2">Uncharacterized protein</fullName>
    </submittedName>
</protein>
<feature type="transmembrane region" description="Helical" evidence="1">
    <location>
        <begin position="99"/>
        <end position="120"/>
    </location>
</feature>
<keyword evidence="1" id="KW-0812">Transmembrane</keyword>
<reference evidence="2 3" key="1">
    <citation type="submission" date="2018-04" db="EMBL/GenBank/DDBJ databases">
        <title>Denitrifier Microvirgula.</title>
        <authorList>
            <person name="Anderson E."/>
            <person name="Jang J."/>
            <person name="Ishii S."/>
        </authorList>
    </citation>
    <scope>NUCLEOTIDE SEQUENCE [LARGE SCALE GENOMIC DNA]</scope>
    <source>
        <strain evidence="2 3">BE2.4</strain>
    </source>
</reference>
<keyword evidence="1" id="KW-0472">Membrane</keyword>
<name>A0A2S0P7Y6_9NEIS</name>
<dbReference type="KEGG" id="maer:DAI18_05140"/>
<evidence type="ECO:0000313" key="3">
    <source>
        <dbReference type="Proteomes" id="UP000244173"/>
    </source>
</evidence>
<dbReference type="Proteomes" id="UP000244173">
    <property type="component" value="Chromosome"/>
</dbReference>